<organism evidence="2 3">
    <name type="scientific">Ascosphaera apis ARSEF 7405</name>
    <dbReference type="NCBI Taxonomy" id="392613"/>
    <lineage>
        <taxon>Eukaryota</taxon>
        <taxon>Fungi</taxon>
        <taxon>Dikarya</taxon>
        <taxon>Ascomycota</taxon>
        <taxon>Pezizomycotina</taxon>
        <taxon>Eurotiomycetes</taxon>
        <taxon>Eurotiomycetidae</taxon>
        <taxon>Onygenales</taxon>
        <taxon>Ascosphaeraceae</taxon>
        <taxon>Ascosphaera</taxon>
    </lineage>
</organism>
<gene>
    <name evidence="2" type="ORF">AAP_00170</name>
</gene>
<accession>A0A168DMJ3</accession>
<keyword evidence="3" id="KW-1185">Reference proteome</keyword>
<proteinExistence type="predicted"/>
<feature type="signal peptide" evidence="1">
    <location>
        <begin position="1"/>
        <end position="18"/>
    </location>
</feature>
<keyword evidence="1" id="KW-0732">Signal</keyword>
<dbReference type="Proteomes" id="UP000242877">
    <property type="component" value="Unassembled WGS sequence"/>
</dbReference>
<feature type="chain" id="PRO_5007896311" evidence="1">
    <location>
        <begin position="19"/>
        <end position="193"/>
    </location>
</feature>
<sequence length="193" mass="20667">MKFLALATITSLLSFAAAAPVPASNDTVPADFIFELAGLRGHKPDIHKYIPLDLNGDDLAYPDSSDSKTYATVKPWGAGELLGGEIGGKLNGLQGYIAKTSEDKIYDFKFGELPSDTDGIFSKGFLVGEDHPDGGVVGVPQLFFALDSKGENVGAFVIKSDSPAPHPIKWFNDVAKNIPDGYEQVWILRPVAN</sequence>
<protein>
    <submittedName>
        <fullName evidence="2">Uncharacterized protein</fullName>
    </submittedName>
</protein>
<dbReference type="OrthoDB" id="4207127at2759"/>
<evidence type="ECO:0000256" key="1">
    <source>
        <dbReference type="SAM" id="SignalP"/>
    </source>
</evidence>
<evidence type="ECO:0000313" key="3">
    <source>
        <dbReference type="Proteomes" id="UP000242877"/>
    </source>
</evidence>
<evidence type="ECO:0000313" key="2">
    <source>
        <dbReference type="EMBL" id="KZZ97909.1"/>
    </source>
</evidence>
<reference evidence="2 3" key="1">
    <citation type="journal article" date="2016" name="Genome Biol. Evol.">
        <title>Divergent and convergent evolution of fungal pathogenicity.</title>
        <authorList>
            <person name="Shang Y."/>
            <person name="Xiao G."/>
            <person name="Zheng P."/>
            <person name="Cen K."/>
            <person name="Zhan S."/>
            <person name="Wang C."/>
        </authorList>
    </citation>
    <scope>NUCLEOTIDE SEQUENCE [LARGE SCALE GENOMIC DNA]</scope>
    <source>
        <strain evidence="2 3">ARSEF 7405</strain>
    </source>
</reference>
<name>A0A168DMJ3_9EURO</name>
<dbReference type="EMBL" id="AZGZ01000001">
    <property type="protein sequence ID" value="KZZ97909.1"/>
    <property type="molecule type" value="Genomic_DNA"/>
</dbReference>
<dbReference type="AlphaFoldDB" id="A0A168DMJ3"/>
<comment type="caution">
    <text evidence="2">The sequence shown here is derived from an EMBL/GenBank/DDBJ whole genome shotgun (WGS) entry which is preliminary data.</text>
</comment>
<dbReference type="VEuPathDB" id="FungiDB:AAP_00170"/>